<name>A0A2T5I541_9PROT</name>
<evidence type="ECO:0000256" key="3">
    <source>
        <dbReference type="ARBA" id="ARBA00022679"/>
    </source>
</evidence>
<dbReference type="Gene3D" id="3.30.870.10">
    <property type="entry name" value="Endonuclease Chain A"/>
    <property type="match status" value="2"/>
</dbReference>
<evidence type="ECO:0000256" key="5">
    <source>
        <dbReference type="ARBA" id="ARBA00023098"/>
    </source>
</evidence>
<proteinExistence type="inferred from homology"/>
<feature type="domain" description="PLD phosphodiesterase" evidence="8">
    <location>
        <begin position="125"/>
        <end position="151"/>
    </location>
</feature>
<keyword evidence="2" id="KW-0444">Lipid biosynthesis</keyword>
<accession>A0A2T5I541</accession>
<evidence type="ECO:0000313" key="10">
    <source>
        <dbReference type="Proteomes" id="UP000244110"/>
    </source>
</evidence>
<keyword evidence="6" id="KW-0594">Phospholipid biosynthesis</keyword>
<dbReference type="InterPro" id="IPR016270">
    <property type="entry name" value="PGS1"/>
</dbReference>
<dbReference type="PIRSF" id="PIRSF000850">
    <property type="entry name" value="Phospholipase_D_PSS"/>
    <property type="match status" value="1"/>
</dbReference>
<dbReference type="PANTHER" id="PTHR12586">
    <property type="entry name" value="CDP-DIACYLGLYCEROL--SERINE O-PHOSPHATIDYLTRANSFERASE"/>
    <property type="match status" value="1"/>
</dbReference>
<dbReference type="NCBIfam" id="NF006946">
    <property type="entry name" value="PRK09428.1"/>
    <property type="match status" value="1"/>
</dbReference>
<sequence>MTNSNSIESLLKTTISYSDIAILLTPKDYLNQLLTLIERATTRIYITVLYLENDAAGRLIIKHLIIAKEKNPQLDIRVFVDFHRAHRQLEKQKYDIRNATFYREIDQQYPNFIRIYGVAIKSQELFGVMHLKGIVIDDTLIYTGASINNIYLNYHERYRYDRYWIIKSRELSNSFIDCLIYTFLSSKGVYQFNHQALGKINPLKKKEAVQYKHLTRARYHLDRNKNGDLTGAPLIGIGKRNNQLNNIIHQLMLQVKQHLVLYTPYFNLPKILKKDITYLLRSGIKVEIVVGDKHANDFFIPQDQAITMMGLIPYIYEINLLKFIKCHQRSIDEKLLLIRIWRHDANSFHLKGMNIDNRYHLLTGNNLNPRAWRLDFENGLLIDDRLGQLINLTDQEHRQVIKHTTIIKNGEQIETQFDYPIKVRKWLARLRWSNLDKLMKQYM</sequence>
<reference evidence="9 10" key="1">
    <citation type="submission" date="2018-04" db="EMBL/GenBank/DDBJ databases">
        <title>Active sludge and wastewater microbial communities from Klosterneuburg, Austria.</title>
        <authorList>
            <person name="Wagner M."/>
        </authorList>
    </citation>
    <scope>NUCLEOTIDE SEQUENCE [LARGE SCALE GENOMIC DNA]</scope>
    <source>
        <strain evidence="9 10">Nm4</strain>
    </source>
</reference>
<keyword evidence="7" id="KW-1208">Phospholipid metabolism</keyword>
<keyword evidence="5" id="KW-0443">Lipid metabolism</keyword>
<evidence type="ECO:0000259" key="8">
    <source>
        <dbReference type="SMART" id="SM00155"/>
    </source>
</evidence>
<evidence type="ECO:0000256" key="1">
    <source>
        <dbReference type="ARBA" id="ARBA00010682"/>
    </source>
</evidence>
<evidence type="ECO:0000313" key="9">
    <source>
        <dbReference type="EMBL" id="PTQ78908.1"/>
    </source>
</evidence>
<comment type="caution">
    <text evidence="9">The sequence shown here is derived from an EMBL/GenBank/DDBJ whole genome shotgun (WGS) entry which is preliminary data.</text>
</comment>
<keyword evidence="4" id="KW-0677">Repeat</keyword>
<organism evidence="9 10">
    <name type="scientific">Nitrosomonas ureae</name>
    <dbReference type="NCBI Taxonomy" id="44577"/>
    <lineage>
        <taxon>Bacteria</taxon>
        <taxon>Pseudomonadati</taxon>
        <taxon>Pseudomonadota</taxon>
        <taxon>Betaproteobacteria</taxon>
        <taxon>Nitrosomonadales</taxon>
        <taxon>Nitrosomonadaceae</taxon>
        <taxon>Nitrosomonas</taxon>
    </lineage>
</organism>
<dbReference type="EMBL" id="QAOL01000063">
    <property type="protein sequence ID" value="PTQ78908.1"/>
    <property type="molecule type" value="Genomic_DNA"/>
</dbReference>
<gene>
    <name evidence="9" type="ORF">C8R28_10631</name>
</gene>
<evidence type="ECO:0000256" key="7">
    <source>
        <dbReference type="ARBA" id="ARBA00023264"/>
    </source>
</evidence>
<dbReference type="AlphaFoldDB" id="A0A2T5I541"/>
<comment type="similarity">
    <text evidence="1">Belongs to the CDP-alcohol phosphatidyltransferase class-II family.</text>
</comment>
<evidence type="ECO:0000256" key="2">
    <source>
        <dbReference type="ARBA" id="ARBA00022516"/>
    </source>
</evidence>
<protein>
    <submittedName>
        <fullName evidence="9">CDP-diacylglycerol--serine O-phosphatidyltransferase</fullName>
    </submittedName>
</protein>
<dbReference type="GO" id="GO:0005829">
    <property type="term" value="C:cytosol"/>
    <property type="evidence" value="ECO:0007669"/>
    <property type="project" value="TreeGrafter"/>
</dbReference>
<dbReference type="SMART" id="SM00155">
    <property type="entry name" value="PLDc"/>
    <property type="match status" value="2"/>
</dbReference>
<dbReference type="PANTHER" id="PTHR12586:SF1">
    <property type="entry name" value="CDP-DIACYLGLYCEROL--GLYCEROL-3-PHOSPHATE 3-PHOSPHATIDYLTRANSFERASE, MITOCHONDRIAL"/>
    <property type="match status" value="1"/>
</dbReference>
<dbReference type="Proteomes" id="UP000244110">
    <property type="component" value="Unassembled WGS sequence"/>
</dbReference>
<dbReference type="Pfam" id="PF13091">
    <property type="entry name" value="PLDc_2"/>
    <property type="match status" value="2"/>
</dbReference>
<evidence type="ECO:0000256" key="6">
    <source>
        <dbReference type="ARBA" id="ARBA00023209"/>
    </source>
</evidence>
<dbReference type="InterPro" id="IPR001736">
    <property type="entry name" value="PLipase_D/transphosphatidylase"/>
</dbReference>
<dbReference type="InterPro" id="IPR025202">
    <property type="entry name" value="PLD-like_dom"/>
</dbReference>
<dbReference type="SUPFAM" id="SSF56024">
    <property type="entry name" value="Phospholipase D/nuclease"/>
    <property type="match status" value="2"/>
</dbReference>
<dbReference type="GO" id="GO:0003882">
    <property type="term" value="F:CDP-diacylglycerol-serine O-phosphatidyltransferase activity"/>
    <property type="evidence" value="ECO:0007669"/>
    <property type="project" value="TreeGrafter"/>
</dbReference>
<dbReference type="RefSeq" id="WP_107788005.1">
    <property type="nucleotide sequence ID" value="NZ_QAOL01000063.1"/>
</dbReference>
<dbReference type="GO" id="GO:0032049">
    <property type="term" value="P:cardiolipin biosynthetic process"/>
    <property type="evidence" value="ECO:0007669"/>
    <property type="project" value="InterPro"/>
</dbReference>
<evidence type="ECO:0000256" key="4">
    <source>
        <dbReference type="ARBA" id="ARBA00022737"/>
    </source>
</evidence>
<dbReference type="GO" id="GO:0008444">
    <property type="term" value="F:CDP-diacylglycerol-glycerol-3-phosphate 3-phosphatidyltransferase activity"/>
    <property type="evidence" value="ECO:0007669"/>
    <property type="project" value="InterPro"/>
</dbReference>
<feature type="domain" description="PLD phosphodiesterase" evidence="8">
    <location>
        <begin position="344"/>
        <end position="371"/>
    </location>
</feature>
<keyword evidence="3 9" id="KW-0808">Transferase</keyword>